<reference evidence="5 6" key="1">
    <citation type="journal article" date="2011" name="Science">
        <title>Comparative functional genomics of the fission yeasts.</title>
        <authorList>
            <person name="Rhind N."/>
            <person name="Chen Z."/>
            <person name="Yassour M."/>
            <person name="Thompson D.A."/>
            <person name="Haas B.J."/>
            <person name="Habib N."/>
            <person name="Wapinski I."/>
            <person name="Roy S."/>
            <person name="Lin M.F."/>
            <person name="Heiman D.I."/>
            <person name="Young S.K."/>
            <person name="Furuya K."/>
            <person name="Guo Y."/>
            <person name="Pidoux A."/>
            <person name="Chen H.M."/>
            <person name="Robbertse B."/>
            <person name="Goldberg J.M."/>
            <person name="Aoki K."/>
            <person name="Bayne E.H."/>
            <person name="Berlin A.M."/>
            <person name="Desjardins C.A."/>
            <person name="Dobbs E."/>
            <person name="Dukaj L."/>
            <person name="Fan L."/>
            <person name="FitzGerald M.G."/>
            <person name="French C."/>
            <person name="Gujja S."/>
            <person name="Hansen K."/>
            <person name="Keifenheim D."/>
            <person name="Levin J.Z."/>
            <person name="Mosher R.A."/>
            <person name="Mueller C.A."/>
            <person name="Pfiffner J."/>
            <person name="Priest M."/>
            <person name="Russ C."/>
            <person name="Smialowska A."/>
            <person name="Swoboda P."/>
            <person name="Sykes S.M."/>
            <person name="Vaughn M."/>
            <person name="Vengrova S."/>
            <person name="Yoder R."/>
            <person name="Zeng Q."/>
            <person name="Allshire R."/>
            <person name="Baulcombe D."/>
            <person name="Birren B.W."/>
            <person name="Brown W."/>
            <person name="Ekwall K."/>
            <person name="Kellis M."/>
            <person name="Leatherwood J."/>
            <person name="Levin H."/>
            <person name="Margalit H."/>
            <person name="Martienssen R."/>
            <person name="Nieduszynski C.A."/>
            <person name="Spatafora J.W."/>
            <person name="Friedman N."/>
            <person name="Dalgaard J.Z."/>
            <person name="Baumann P."/>
            <person name="Niki H."/>
            <person name="Regev A."/>
            <person name="Nusbaum C."/>
        </authorList>
    </citation>
    <scope>NUCLEOTIDE SEQUENCE [LARGE SCALE GENOMIC DNA]</scope>
    <source>
        <strain evidence="6">yFS286</strain>
    </source>
</reference>
<dbReference type="PANTHER" id="PTHR15052">
    <property type="entry name" value="RNA POLYMERASE III TRANSCRIPTION INITIATION FACTOR COMPLEX SUBUNIT"/>
    <property type="match status" value="1"/>
</dbReference>
<dbReference type="OMA" id="HKRDICY"/>
<accession>S9Q2P2</accession>
<dbReference type="InterPro" id="IPR036322">
    <property type="entry name" value="WD40_repeat_dom_sf"/>
</dbReference>
<keyword evidence="3" id="KW-0539">Nucleus</keyword>
<gene>
    <name evidence="5" type="ORF">SOCG_03586</name>
</gene>
<feature type="region of interest" description="Disordered" evidence="4">
    <location>
        <begin position="1"/>
        <end position="102"/>
    </location>
</feature>
<proteinExistence type="predicted"/>
<dbReference type="SMART" id="SM00320">
    <property type="entry name" value="WD40"/>
    <property type="match status" value="4"/>
</dbReference>
<evidence type="ECO:0000256" key="1">
    <source>
        <dbReference type="ARBA" id="ARBA00004123"/>
    </source>
</evidence>
<organism evidence="5 6">
    <name type="scientific">Schizosaccharomyces octosporus (strain yFS286)</name>
    <name type="common">Fission yeast</name>
    <name type="synonym">Octosporomyces octosporus</name>
    <dbReference type="NCBI Taxonomy" id="483514"/>
    <lineage>
        <taxon>Eukaryota</taxon>
        <taxon>Fungi</taxon>
        <taxon>Dikarya</taxon>
        <taxon>Ascomycota</taxon>
        <taxon>Taphrinomycotina</taxon>
        <taxon>Schizosaccharomycetes</taxon>
        <taxon>Schizosaccharomycetales</taxon>
        <taxon>Schizosaccharomycetaceae</taxon>
        <taxon>Schizosaccharomyces</taxon>
    </lineage>
</organism>
<dbReference type="Gene3D" id="2.130.10.10">
    <property type="entry name" value="YVTN repeat-like/Quinoprotein amine dehydrogenase"/>
    <property type="match status" value="1"/>
</dbReference>
<dbReference type="AlphaFoldDB" id="S9Q2P2"/>
<dbReference type="eggNOG" id="ENOG502S1WJ">
    <property type="taxonomic scope" value="Eukaryota"/>
</dbReference>
<dbReference type="HOGENOM" id="CLU_459389_0_0_1"/>
<dbReference type="GO" id="GO:0006384">
    <property type="term" value="P:transcription initiation at RNA polymerase III promoter"/>
    <property type="evidence" value="ECO:0007669"/>
    <property type="project" value="EnsemblFungi"/>
</dbReference>
<dbReference type="InterPro" id="IPR001680">
    <property type="entry name" value="WD40_rpt"/>
</dbReference>
<evidence type="ECO:0000313" key="6">
    <source>
        <dbReference type="Proteomes" id="UP000016088"/>
    </source>
</evidence>
<feature type="compositionally biased region" description="Polar residues" evidence="4">
    <location>
        <begin position="78"/>
        <end position="94"/>
    </location>
</feature>
<keyword evidence="2" id="KW-0804">Transcription</keyword>
<evidence type="ECO:0000256" key="4">
    <source>
        <dbReference type="SAM" id="MobiDB-lite"/>
    </source>
</evidence>
<comment type="subcellular location">
    <subcellularLocation>
        <location evidence="1">Nucleus</location>
    </subcellularLocation>
</comment>
<dbReference type="GO" id="GO:0000995">
    <property type="term" value="F:RNA polymerase III general transcription initiation factor activity"/>
    <property type="evidence" value="ECO:0007669"/>
    <property type="project" value="EnsemblFungi"/>
</dbReference>
<dbReference type="PANTHER" id="PTHR15052:SF2">
    <property type="entry name" value="GENERAL TRANSCRIPTION FACTOR 3C POLYPEPTIDE 2"/>
    <property type="match status" value="1"/>
</dbReference>
<evidence type="ECO:0000256" key="3">
    <source>
        <dbReference type="ARBA" id="ARBA00023242"/>
    </source>
</evidence>
<dbReference type="GO" id="GO:0000785">
    <property type="term" value="C:chromatin"/>
    <property type="evidence" value="ECO:0007669"/>
    <property type="project" value="EnsemblFungi"/>
</dbReference>
<evidence type="ECO:0000256" key="2">
    <source>
        <dbReference type="ARBA" id="ARBA00023163"/>
    </source>
</evidence>
<dbReference type="InterPro" id="IPR052416">
    <property type="entry name" value="GTF3C_component"/>
</dbReference>
<dbReference type="GO" id="GO:0071443">
    <property type="term" value="F:tDNA binding"/>
    <property type="evidence" value="ECO:0007669"/>
    <property type="project" value="EnsemblFungi"/>
</dbReference>
<dbReference type="InterPro" id="IPR015943">
    <property type="entry name" value="WD40/YVTN_repeat-like_dom_sf"/>
</dbReference>
<evidence type="ECO:0000313" key="5">
    <source>
        <dbReference type="EMBL" id="EPX74377.1"/>
    </source>
</evidence>
<feature type="compositionally biased region" description="Acidic residues" evidence="4">
    <location>
        <begin position="15"/>
        <end position="37"/>
    </location>
</feature>
<dbReference type="GeneID" id="25032558"/>
<dbReference type="EMBL" id="KE503206">
    <property type="protein sequence ID" value="EPX74377.1"/>
    <property type="molecule type" value="Genomic_DNA"/>
</dbReference>
<name>S9Q2P2_SCHOY</name>
<dbReference type="GO" id="GO:0005634">
    <property type="term" value="C:nucleus"/>
    <property type="evidence" value="ECO:0007669"/>
    <property type="project" value="UniProtKB-SubCell"/>
</dbReference>
<dbReference type="SUPFAM" id="SSF50978">
    <property type="entry name" value="WD40 repeat-like"/>
    <property type="match status" value="1"/>
</dbReference>
<dbReference type="GO" id="GO:0000127">
    <property type="term" value="C:transcription factor TFIIIC complex"/>
    <property type="evidence" value="ECO:0007669"/>
    <property type="project" value="EnsemblFungi"/>
</dbReference>
<dbReference type="VEuPathDB" id="FungiDB:SOCG_03586"/>
<sequence length="591" mass="67379">MGPKTRRRNTSPDEYIAEDEDENMEEFILDDFLSDEESTSRRSLRNGRKTKAPTGTRKKASIEDNTASPSETHEKRPVSSTRGRLSRLNGASEQSPRKVYSKGQEEKIMYTYGTDESTFQQGKSLVNTWKQYETAPGATCFEKGPMFAEIDSDGFQQSSKKKQNFIAFENQFGDFSNNNIPLLIGNQEPVYYLQPHQIFDDESRHSLRKGYLVNTGIHVSSLSWLPTTEEAQYVAVGGLLQSGELAGSIFTPTSGRNQIQIWKLIKEKELSLYCTVWHDWGSIYQLQWCPCVFKEDVLGYLGIVTSDGIIRVVNVPRKLTHKNIFISEAEYMLQLPNCLISCFSWVLSGAEFPKQLLVGCSNGYIALWDIFDSNNGPLFYIPIHDSYIHMITQCSNEFPTMFITTAYDCYTRLIDIRNPEFENKALSHKRDICYAVAWSNLLQSIISSTESQLVMIESIRGLTTQILDERHGSVMCLGTSRLHPFVAIGSSDGIVTVINPFRLLGFSHKHRANVHRIFQLEYSEKESKYRFSNNFRPGLTKSRKLDMYIFPWQIQINCTEWNPNYSHGGWLASGMACGLLRLEDLSAIHRS</sequence>
<dbReference type="OrthoDB" id="4703at2759"/>
<dbReference type="Proteomes" id="UP000016088">
    <property type="component" value="Unassembled WGS sequence"/>
</dbReference>
<keyword evidence="6" id="KW-1185">Reference proteome</keyword>
<protein>
    <submittedName>
        <fullName evidence="5">Transcription factor tfiiic complex subunit sfc6</fullName>
    </submittedName>
</protein>
<dbReference type="RefSeq" id="XP_013017528.1">
    <property type="nucleotide sequence ID" value="XM_013162074.1"/>
</dbReference>
<feature type="compositionally biased region" description="Basic residues" evidence="4">
    <location>
        <begin position="42"/>
        <end position="59"/>
    </location>
</feature>
<dbReference type="GO" id="GO:0043035">
    <property type="term" value="F:chromatin insulator sequence binding"/>
    <property type="evidence" value="ECO:0007669"/>
    <property type="project" value="EnsemblFungi"/>
</dbReference>